<evidence type="ECO:0000256" key="1">
    <source>
        <dbReference type="SAM" id="Phobius"/>
    </source>
</evidence>
<gene>
    <name evidence="2" type="ORF">NP590_19435</name>
</gene>
<keyword evidence="3" id="KW-1185">Reference proteome</keyword>
<feature type="transmembrane region" description="Helical" evidence="1">
    <location>
        <begin position="12"/>
        <end position="30"/>
    </location>
</feature>
<dbReference type="EMBL" id="JANIBJ010000056">
    <property type="protein sequence ID" value="MCQ8106287.1"/>
    <property type="molecule type" value="Genomic_DNA"/>
</dbReference>
<evidence type="ECO:0000313" key="3">
    <source>
        <dbReference type="Proteomes" id="UP001524499"/>
    </source>
</evidence>
<reference evidence="2 3" key="1">
    <citation type="submission" date="2022-07" db="EMBL/GenBank/DDBJ databases">
        <title>Methylomonas rivi sp. nov., Methylomonas rosea sp. nov., Methylomonas aureus sp. nov. and Methylomonas subterranea sp. nov., four novel methanotrophs isolated from a freshwater creek and the deep terrestrial subsurface.</title>
        <authorList>
            <person name="Abin C."/>
            <person name="Sankaranarayanan K."/>
            <person name="Garner C."/>
            <person name="Sindelar R."/>
            <person name="Kotary K."/>
            <person name="Garner R."/>
            <person name="Barclay S."/>
            <person name="Lawson P."/>
            <person name="Krumholz L."/>
        </authorList>
    </citation>
    <scope>NUCLEOTIDE SEQUENCE [LARGE SCALE GENOMIC DNA]</scope>
    <source>
        <strain evidence="2 3">SURF-2</strain>
    </source>
</reference>
<comment type="caution">
    <text evidence="2">The sequence shown here is derived from an EMBL/GenBank/DDBJ whole genome shotgun (WGS) entry which is preliminary data.</text>
</comment>
<keyword evidence="1" id="KW-1133">Transmembrane helix</keyword>
<dbReference type="Proteomes" id="UP001524499">
    <property type="component" value="Unassembled WGS sequence"/>
</dbReference>
<sequence>MEPLLFRFLERITVVLIGGMSIYLGYRLFLAIPHQQDSEGRIRLPADISIVMVRIGPGVFFALFGVMAVCLSLIKPLQIQANSGNPVGNAESISYLQANQATDDSAARADARVLIRKEIEILNTLPQLLRQDLAEHERTSVVGGIARIKLLLMQPAWDEAEAGFGDYASFENWVKSGESGAPPPNSQTALALFRRGMVDKRP</sequence>
<organism evidence="2 3">
    <name type="scientific">Methylomonas subterranea</name>
    <dbReference type="NCBI Taxonomy" id="2952225"/>
    <lineage>
        <taxon>Bacteria</taxon>
        <taxon>Pseudomonadati</taxon>
        <taxon>Pseudomonadota</taxon>
        <taxon>Gammaproteobacteria</taxon>
        <taxon>Methylococcales</taxon>
        <taxon>Methylococcaceae</taxon>
        <taxon>Methylomonas</taxon>
    </lineage>
</organism>
<keyword evidence="1" id="KW-0472">Membrane</keyword>
<evidence type="ECO:0000313" key="2">
    <source>
        <dbReference type="EMBL" id="MCQ8106287.1"/>
    </source>
</evidence>
<feature type="transmembrane region" description="Helical" evidence="1">
    <location>
        <begin position="51"/>
        <end position="74"/>
    </location>
</feature>
<dbReference type="RefSeq" id="WP_256604382.1">
    <property type="nucleotide sequence ID" value="NZ_JANIBJ010000056.1"/>
</dbReference>
<keyword evidence="1" id="KW-0812">Transmembrane</keyword>
<proteinExistence type="predicted"/>
<protein>
    <submittedName>
        <fullName evidence="2">Uncharacterized protein</fullName>
    </submittedName>
</protein>
<name>A0ABT1TLD6_9GAMM</name>
<accession>A0ABT1TLD6</accession>